<evidence type="ECO:0000313" key="7">
    <source>
        <dbReference type="EMBL" id="UGB90585.1"/>
    </source>
</evidence>
<dbReference type="EMBL" id="MW531736">
    <property type="protein sequence ID" value="UGB90585.1"/>
    <property type="molecule type" value="mRNA"/>
</dbReference>
<dbReference type="Pfam" id="PF00891">
    <property type="entry name" value="Methyltransf_2"/>
    <property type="match status" value="1"/>
</dbReference>
<dbReference type="InterPro" id="IPR001077">
    <property type="entry name" value="COMT_C"/>
</dbReference>
<protein>
    <submittedName>
        <fullName evidence="7">Pluviatolide O-methyltransferase</fullName>
    </submittedName>
</protein>
<dbReference type="InterPro" id="IPR016461">
    <property type="entry name" value="COMT-like"/>
</dbReference>
<evidence type="ECO:0000256" key="4">
    <source>
        <dbReference type="PIRSR" id="PIRSR005739-1"/>
    </source>
</evidence>
<evidence type="ECO:0000259" key="5">
    <source>
        <dbReference type="Pfam" id="PF00891"/>
    </source>
</evidence>
<dbReference type="FunFam" id="1.10.10.10:FF:000213">
    <property type="entry name" value="Coniferyl alcohol 9-O-methyltransferase"/>
    <property type="match status" value="1"/>
</dbReference>
<sequence>MEMAPTMDLEIRNGNGYGDSGEELLAAQAHIYNHIFNFISSMALKCAVELNIPEILHNHQPKPVTLSELVQALQIPQAKSACLYRLLRILVHSGFFAITKIQSEGDEEGYLPTLSSKLLLKNHPMSMSPCLLGLVNPTMVAPMHFFSDWFKRSDDMTPFEATHGASFWKYFGETPHMAEIFNEAMGCETRLAMSVVLKECKGKLEGISSLVDVGGGTGNVGRAIAEAFPNVKCTVLDLPQVVGNLKGSNNLEFVSGDMFQFIPPADVVFLKWILHDWNDEECIKILKRCKEAIPSKEEGGKLIIIDMVVNDHNKGSYESTETQLFYDLTLMALLTGTERTETEWKKLFVAAGFTSYIISPVLGLKSIIEVFP</sequence>
<dbReference type="GO" id="GO:0008171">
    <property type="term" value="F:O-methyltransferase activity"/>
    <property type="evidence" value="ECO:0007669"/>
    <property type="project" value="InterPro"/>
</dbReference>
<keyword evidence="2" id="KW-0808">Transferase</keyword>
<feature type="domain" description="O-methyltransferase dimerisation" evidence="6">
    <location>
        <begin position="33"/>
        <end position="121"/>
    </location>
</feature>
<dbReference type="InterPro" id="IPR036388">
    <property type="entry name" value="WH-like_DNA-bd_sf"/>
</dbReference>
<dbReference type="CDD" id="cd02440">
    <property type="entry name" value="AdoMet_MTases"/>
    <property type="match status" value="1"/>
</dbReference>
<dbReference type="SUPFAM" id="SSF53335">
    <property type="entry name" value="S-adenosyl-L-methionine-dependent methyltransferases"/>
    <property type="match status" value="1"/>
</dbReference>
<evidence type="ECO:0000256" key="2">
    <source>
        <dbReference type="ARBA" id="ARBA00022679"/>
    </source>
</evidence>
<name>A0A8K1WEM3_SINHE</name>
<dbReference type="AlphaFoldDB" id="A0A8K1WEM3"/>
<accession>A0A8K1WEM3</accession>
<dbReference type="GO" id="GO:0032259">
    <property type="term" value="P:methylation"/>
    <property type="evidence" value="ECO:0007669"/>
    <property type="project" value="UniProtKB-KW"/>
</dbReference>
<dbReference type="InterPro" id="IPR012967">
    <property type="entry name" value="COMT_dimerisation"/>
</dbReference>
<evidence type="ECO:0000256" key="1">
    <source>
        <dbReference type="ARBA" id="ARBA00022603"/>
    </source>
</evidence>
<dbReference type="Gene3D" id="3.40.50.150">
    <property type="entry name" value="Vaccinia Virus protein VP39"/>
    <property type="match status" value="1"/>
</dbReference>
<evidence type="ECO:0000256" key="3">
    <source>
        <dbReference type="ARBA" id="ARBA00022691"/>
    </source>
</evidence>
<dbReference type="GO" id="GO:0046983">
    <property type="term" value="F:protein dimerization activity"/>
    <property type="evidence" value="ECO:0007669"/>
    <property type="project" value="InterPro"/>
</dbReference>
<dbReference type="PIRSF" id="PIRSF005739">
    <property type="entry name" value="O-mtase"/>
    <property type="match status" value="1"/>
</dbReference>
<keyword evidence="1" id="KW-0489">Methyltransferase</keyword>
<proteinExistence type="evidence at transcript level"/>
<dbReference type="SMR" id="A0A8K1WEM3"/>
<dbReference type="PROSITE" id="PS51683">
    <property type="entry name" value="SAM_OMT_II"/>
    <property type="match status" value="1"/>
</dbReference>
<feature type="domain" description="O-methyltransferase C-terminal" evidence="5">
    <location>
        <begin position="147"/>
        <end position="353"/>
    </location>
</feature>
<dbReference type="InterPro" id="IPR029063">
    <property type="entry name" value="SAM-dependent_MTases_sf"/>
</dbReference>
<reference evidence="7" key="1">
    <citation type="submission" date="2021-01" db="EMBL/GenBank/DDBJ databases">
        <title>Molecular characterization of podophyllotoxin biosynthesis pathway in Sinopodophyllum hexandrum.</title>
        <authorList>
            <person name="Wang Y."/>
            <person name="Luo X."/>
            <person name="Hu D."/>
            <person name="Zou Z."/>
        </authorList>
    </citation>
    <scope>NUCLEOTIDE SEQUENCE</scope>
    <source>
        <tissue evidence="7">Root</tissue>
    </source>
</reference>
<dbReference type="SUPFAM" id="SSF46785">
    <property type="entry name" value="Winged helix' DNA-binding domain"/>
    <property type="match status" value="1"/>
</dbReference>
<gene>
    <name evidence="7" type="primary">OMT3</name>
</gene>
<dbReference type="PANTHER" id="PTHR11746">
    <property type="entry name" value="O-METHYLTRANSFERASE"/>
    <property type="match status" value="1"/>
</dbReference>
<dbReference type="Gene3D" id="1.10.10.10">
    <property type="entry name" value="Winged helix-like DNA-binding domain superfamily/Winged helix DNA-binding domain"/>
    <property type="match status" value="1"/>
</dbReference>
<dbReference type="InterPro" id="IPR036390">
    <property type="entry name" value="WH_DNA-bd_sf"/>
</dbReference>
<keyword evidence="3" id="KW-0949">S-adenosyl-L-methionine</keyword>
<dbReference type="FunFam" id="3.40.50.150:FF:000057">
    <property type="entry name" value="O-methyltransferase ZRP4"/>
    <property type="match status" value="1"/>
</dbReference>
<dbReference type="Pfam" id="PF08100">
    <property type="entry name" value="Dimerisation"/>
    <property type="match status" value="1"/>
</dbReference>
<feature type="active site" description="Proton acceptor" evidence="4">
    <location>
        <position position="275"/>
    </location>
</feature>
<evidence type="ECO:0000259" key="6">
    <source>
        <dbReference type="Pfam" id="PF08100"/>
    </source>
</evidence>
<organism evidence="7">
    <name type="scientific">Sinopodophyllum hexandrum</name>
    <name type="common">Himalayan may apple</name>
    <name type="synonym">Podophyllum hexandrum</name>
    <dbReference type="NCBI Taxonomy" id="93608"/>
    <lineage>
        <taxon>Eukaryota</taxon>
        <taxon>Viridiplantae</taxon>
        <taxon>Streptophyta</taxon>
        <taxon>Embryophyta</taxon>
        <taxon>Tracheophyta</taxon>
        <taxon>Spermatophyta</taxon>
        <taxon>Magnoliopsida</taxon>
        <taxon>Ranunculales</taxon>
        <taxon>Berberidaceae</taxon>
        <taxon>Podophylloideae</taxon>
        <taxon>Podophylleae</taxon>
        <taxon>Sinopodophyllum</taxon>
    </lineage>
</organism>